<accession>A0A3L8P7F8</accession>
<sequence>MGGAIRAEVRKIFTTRLWWGLLLGLILVSGGVSALFASLVGTTVAGRNPASNPFLIMTEGTAQLIYAGGFVYNLTPLFPLALGVILITQEFRHQTISATFLARPRRVELLLAKVVAVVIIGVVYGIVHDLAAGGFGTLVLAIKGEPTFLGSSATWQTFAISLLTFVLWALLGFGFGLLVRNQLAAVFLALGIAFIAHIALSIVFSILNWTTPPKFLPDNLSVGMLVTHDPTGGAGGASPYFSLWVNAAVFLGYAVVLSGLGSWLLSRRDIS</sequence>
<organism evidence="2 3">
    <name type="scientific">Nocardioides mangrovicus</name>
    <dbReference type="NCBI Taxonomy" id="2478913"/>
    <lineage>
        <taxon>Bacteria</taxon>
        <taxon>Bacillati</taxon>
        <taxon>Actinomycetota</taxon>
        <taxon>Actinomycetes</taxon>
        <taxon>Propionibacteriales</taxon>
        <taxon>Nocardioidaceae</taxon>
        <taxon>Nocardioides</taxon>
    </lineage>
</organism>
<feature type="transmembrane region" description="Helical" evidence="1">
    <location>
        <begin position="243"/>
        <end position="265"/>
    </location>
</feature>
<dbReference type="RefSeq" id="WP_121805116.1">
    <property type="nucleotide sequence ID" value="NZ_RDBE01000003.1"/>
</dbReference>
<evidence type="ECO:0000313" key="2">
    <source>
        <dbReference type="EMBL" id="RLV50318.1"/>
    </source>
</evidence>
<protein>
    <submittedName>
        <fullName evidence="2">ABC transporter permease</fullName>
    </submittedName>
</protein>
<dbReference type="GO" id="GO:0140359">
    <property type="term" value="F:ABC-type transporter activity"/>
    <property type="evidence" value="ECO:0007669"/>
    <property type="project" value="InterPro"/>
</dbReference>
<feature type="transmembrane region" description="Helical" evidence="1">
    <location>
        <begin position="186"/>
        <end position="207"/>
    </location>
</feature>
<dbReference type="AlphaFoldDB" id="A0A3L8P7F8"/>
<dbReference type="PANTHER" id="PTHR37305:SF1">
    <property type="entry name" value="MEMBRANE PROTEIN"/>
    <property type="match status" value="1"/>
</dbReference>
<feature type="transmembrane region" description="Helical" evidence="1">
    <location>
        <begin position="158"/>
        <end position="179"/>
    </location>
</feature>
<keyword evidence="1" id="KW-1133">Transmembrane helix</keyword>
<keyword evidence="1" id="KW-0472">Membrane</keyword>
<name>A0A3L8P7F8_9ACTN</name>
<gene>
    <name evidence="2" type="ORF">D9V37_05270</name>
</gene>
<feature type="transmembrane region" description="Helical" evidence="1">
    <location>
        <begin position="64"/>
        <end position="88"/>
    </location>
</feature>
<evidence type="ECO:0000256" key="1">
    <source>
        <dbReference type="SAM" id="Phobius"/>
    </source>
</evidence>
<keyword evidence="1" id="KW-0812">Transmembrane</keyword>
<comment type="caution">
    <text evidence="2">The sequence shown here is derived from an EMBL/GenBank/DDBJ whole genome shotgun (WGS) entry which is preliminary data.</text>
</comment>
<feature type="transmembrane region" description="Helical" evidence="1">
    <location>
        <begin position="21"/>
        <end position="44"/>
    </location>
</feature>
<evidence type="ECO:0000313" key="3">
    <source>
        <dbReference type="Proteomes" id="UP000281708"/>
    </source>
</evidence>
<keyword evidence="3" id="KW-1185">Reference proteome</keyword>
<dbReference type="PANTHER" id="PTHR37305">
    <property type="entry name" value="INTEGRAL MEMBRANE PROTEIN-RELATED"/>
    <property type="match status" value="1"/>
</dbReference>
<dbReference type="GO" id="GO:0005886">
    <property type="term" value="C:plasma membrane"/>
    <property type="evidence" value="ECO:0007669"/>
    <property type="project" value="UniProtKB-SubCell"/>
</dbReference>
<dbReference type="EMBL" id="RDBE01000003">
    <property type="protein sequence ID" value="RLV50318.1"/>
    <property type="molecule type" value="Genomic_DNA"/>
</dbReference>
<dbReference type="Proteomes" id="UP000281708">
    <property type="component" value="Unassembled WGS sequence"/>
</dbReference>
<feature type="transmembrane region" description="Helical" evidence="1">
    <location>
        <begin position="109"/>
        <end position="127"/>
    </location>
</feature>
<dbReference type="OrthoDB" id="5244396at2"/>
<proteinExistence type="predicted"/>
<reference evidence="2 3" key="1">
    <citation type="submission" date="2018-10" db="EMBL/GenBank/DDBJ databases">
        <title>Marmoricola sp. 4Q3S-7 whole genome shotgun sequence.</title>
        <authorList>
            <person name="Li F."/>
        </authorList>
    </citation>
    <scope>NUCLEOTIDE SEQUENCE [LARGE SCALE GENOMIC DNA]</scope>
    <source>
        <strain evidence="2 3">4Q3S-7</strain>
    </source>
</reference>